<evidence type="ECO:0000256" key="1">
    <source>
        <dbReference type="SAM" id="MobiDB-lite"/>
    </source>
</evidence>
<sequence length="112" mass="11421">MAAGPTVDRSGAHLRGHLHPRADPGAAGPDPLTWTVDGWEPGLHLPLDGREAPTELVALETTYHRAAVFPDAGPHAAGAASPPTRAWVASSSVARAVSQLSSAGCSLSTATR</sequence>
<protein>
    <submittedName>
        <fullName evidence="2">Uncharacterized protein</fullName>
    </submittedName>
</protein>
<gene>
    <name evidence="2" type="ORF">GCM10023200_46780</name>
</gene>
<comment type="caution">
    <text evidence="2">The sequence shown here is derived from an EMBL/GenBank/DDBJ whole genome shotgun (WGS) entry which is preliminary data.</text>
</comment>
<organism evidence="2 3">
    <name type="scientific">Actinomycetospora chlora</name>
    <dbReference type="NCBI Taxonomy" id="663608"/>
    <lineage>
        <taxon>Bacteria</taxon>
        <taxon>Bacillati</taxon>
        <taxon>Actinomycetota</taxon>
        <taxon>Actinomycetes</taxon>
        <taxon>Pseudonocardiales</taxon>
        <taxon>Pseudonocardiaceae</taxon>
        <taxon>Actinomycetospora</taxon>
    </lineage>
</organism>
<proteinExistence type="predicted"/>
<accession>A0ABP9C4W2</accession>
<evidence type="ECO:0000313" key="3">
    <source>
        <dbReference type="Proteomes" id="UP001500928"/>
    </source>
</evidence>
<evidence type="ECO:0000313" key="2">
    <source>
        <dbReference type="EMBL" id="GAA4804126.1"/>
    </source>
</evidence>
<name>A0ABP9C4W2_9PSEU</name>
<feature type="region of interest" description="Disordered" evidence="1">
    <location>
        <begin position="1"/>
        <end position="34"/>
    </location>
</feature>
<dbReference type="Proteomes" id="UP001500928">
    <property type="component" value="Unassembled WGS sequence"/>
</dbReference>
<reference evidence="3" key="1">
    <citation type="journal article" date="2019" name="Int. J. Syst. Evol. Microbiol.">
        <title>The Global Catalogue of Microorganisms (GCM) 10K type strain sequencing project: providing services to taxonomists for standard genome sequencing and annotation.</title>
        <authorList>
            <consortium name="The Broad Institute Genomics Platform"/>
            <consortium name="The Broad Institute Genome Sequencing Center for Infectious Disease"/>
            <person name="Wu L."/>
            <person name="Ma J."/>
        </authorList>
    </citation>
    <scope>NUCLEOTIDE SEQUENCE [LARGE SCALE GENOMIC DNA]</scope>
    <source>
        <strain evidence="3">JCM 17979</strain>
    </source>
</reference>
<keyword evidence="3" id="KW-1185">Reference proteome</keyword>
<dbReference type="EMBL" id="BAABHO010000047">
    <property type="protein sequence ID" value="GAA4804126.1"/>
    <property type="molecule type" value="Genomic_DNA"/>
</dbReference>